<dbReference type="EMBL" id="MU865923">
    <property type="protein sequence ID" value="KAK4452617.1"/>
    <property type="molecule type" value="Genomic_DNA"/>
</dbReference>
<comment type="caution">
    <text evidence="1">The sequence shown here is derived from an EMBL/GenBank/DDBJ whole genome shotgun (WGS) entry which is preliminary data.</text>
</comment>
<protein>
    <submittedName>
        <fullName evidence="1">PvdO</fullName>
    </submittedName>
</protein>
<evidence type="ECO:0000313" key="1">
    <source>
        <dbReference type="EMBL" id="KAK4452617.1"/>
    </source>
</evidence>
<accession>A0AAV9GZ80</accession>
<sequence>MAIMDISDIEPLAKALPKLLNKGGVFVATILHPVFFTSNAAKNITIDCDPATGELRTVRSKIITEYLDVKPAMGDALAGQPRKQVVFHRPIGELYTTFFKQGLVLDAMEELAFTKEHENKARVDSSANYTQLPALLAWRMRMPEA</sequence>
<gene>
    <name evidence="1" type="ORF">QBC34DRAFT_397915</name>
</gene>
<keyword evidence="2" id="KW-1185">Reference proteome</keyword>
<reference evidence="1" key="1">
    <citation type="journal article" date="2023" name="Mol. Phylogenet. Evol.">
        <title>Genome-scale phylogeny and comparative genomics of the fungal order Sordariales.</title>
        <authorList>
            <person name="Hensen N."/>
            <person name="Bonometti L."/>
            <person name="Westerberg I."/>
            <person name="Brannstrom I.O."/>
            <person name="Guillou S."/>
            <person name="Cros-Aarteil S."/>
            <person name="Calhoun S."/>
            <person name="Haridas S."/>
            <person name="Kuo A."/>
            <person name="Mondo S."/>
            <person name="Pangilinan J."/>
            <person name="Riley R."/>
            <person name="LaButti K."/>
            <person name="Andreopoulos B."/>
            <person name="Lipzen A."/>
            <person name="Chen C."/>
            <person name="Yan M."/>
            <person name="Daum C."/>
            <person name="Ng V."/>
            <person name="Clum A."/>
            <person name="Steindorff A."/>
            <person name="Ohm R.A."/>
            <person name="Martin F."/>
            <person name="Silar P."/>
            <person name="Natvig D.O."/>
            <person name="Lalanne C."/>
            <person name="Gautier V."/>
            <person name="Ament-Velasquez S.L."/>
            <person name="Kruys A."/>
            <person name="Hutchinson M.I."/>
            <person name="Powell A.J."/>
            <person name="Barry K."/>
            <person name="Miller A.N."/>
            <person name="Grigoriev I.V."/>
            <person name="Debuchy R."/>
            <person name="Gladieux P."/>
            <person name="Hiltunen Thoren M."/>
            <person name="Johannesson H."/>
        </authorList>
    </citation>
    <scope>NUCLEOTIDE SEQUENCE</scope>
    <source>
        <strain evidence="1">PSN243</strain>
    </source>
</reference>
<dbReference type="AlphaFoldDB" id="A0AAV9GZ80"/>
<evidence type="ECO:0000313" key="2">
    <source>
        <dbReference type="Proteomes" id="UP001321760"/>
    </source>
</evidence>
<name>A0AAV9GZ80_9PEZI</name>
<dbReference type="InterPro" id="IPR029063">
    <property type="entry name" value="SAM-dependent_MTases_sf"/>
</dbReference>
<proteinExistence type="predicted"/>
<dbReference type="Proteomes" id="UP001321760">
    <property type="component" value="Unassembled WGS sequence"/>
</dbReference>
<reference evidence="1" key="2">
    <citation type="submission" date="2023-05" db="EMBL/GenBank/DDBJ databases">
        <authorList>
            <consortium name="Lawrence Berkeley National Laboratory"/>
            <person name="Steindorff A."/>
            <person name="Hensen N."/>
            <person name="Bonometti L."/>
            <person name="Westerberg I."/>
            <person name="Brannstrom I.O."/>
            <person name="Guillou S."/>
            <person name="Cros-Aarteil S."/>
            <person name="Calhoun S."/>
            <person name="Haridas S."/>
            <person name="Kuo A."/>
            <person name="Mondo S."/>
            <person name="Pangilinan J."/>
            <person name="Riley R."/>
            <person name="Labutti K."/>
            <person name="Andreopoulos B."/>
            <person name="Lipzen A."/>
            <person name="Chen C."/>
            <person name="Yanf M."/>
            <person name="Daum C."/>
            <person name="Ng V."/>
            <person name="Clum A."/>
            <person name="Ohm R."/>
            <person name="Martin F."/>
            <person name="Silar P."/>
            <person name="Natvig D."/>
            <person name="Lalanne C."/>
            <person name="Gautier V."/>
            <person name="Ament-Velasquez S.L."/>
            <person name="Kruys A."/>
            <person name="Hutchinson M.I."/>
            <person name="Powell A.J."/>
            <person name="Barry K."/>
            <person name="Miller A.N."/>
            <person name="Grigoriev I.V."/>
            <person name="Debuchy R."/>
            <person name="Gladieux P."/>
            <person name="Thoren M.H."/>
            <person name="Johannesson H."/>
        </authorList>
    </citation>
    <scope>NUCLEOTIDE SEQUENCE</scope>
    <source>
        <strain evidence="1">PSN243</strain>
    </source>
</reference>
<dbReference type="Gene3D" id="3.40.50.150">
    <property type="entry name" value="Vaccinia Virus protein VP39"/>
    <property type="match status" value="1"/>
</dbReference>
<organism evidence="1 2">
    <name type="scientific">Podospora aff. communis PSN243</name>
    <dbReference type="NCBI Taxonomy" id="3040156"/>
    <lineage>
        <taxon>Eukaryota</taxon>
        <taxon>Fungi</taxon>
        <taxon>Dikarya</taxon>
        <taxon>Ascomycota</taxon>
        <taxon>Pezizomycotina</taxon>
        <taxon>Sordariomycetes</taxon>
        <taxon>Sordariomycetidae</taxon>
        <taxon>Sordariales</taxon>
        <taxon>Podosporaceae</taxon>
        <taxon>Podospora</taxon>
    </lineage>
</organism>